<keyword evidence="2" id="KW-0520">NAD</keyword>
<dbReference type="GO" id="GO:0016491">
    <property type="term" value="F:oxidoreductase activity"/>
    <property type="evidence" value="ECO:0007669"/>
    <property type="project" value="UniProtKB-KW"/>
</dbReference>
<dbReference type="RefSeq" id="WP_084737321.1">
    <property type="nucleotide sequence ID" value="NZ_FQZK01000008.1"/>
</dbReference>
<reference evidence="4 5" key="1">
    <citation type="submission" date="2016-11" db="EMBL/GenBank/DDBJ databases">
        <authorList>
            <person name="Jaros S."/>
            <person name="Januszkiewicz K."/>
            <person name="Wedrychowicz H."/>
        </authorList>
    </citation>
    <scope>NUCLEOTIDE SEQUENCE [LARGE SCALE GENOMIC DNA]</scope>
    <source>
        <strain evidence="4 5">CGMCC 4.5723</strain>
    </source>
</reference>
<keyword evidence="5" id="KW-1185">Reference proteome</keyword>
<dbReference type="EMBL" id="FQZK01000008">
    <property type="protein sequence ID" value="SHJ68391.1"/>
    <property type="molecule type" value="Genomic_DNA"/>
</dbReference>
<dbReference type="CDD" id="cd05300">
    <property type="entry name" value="2-Hacid_dh_1"/>
    <property type="match status" value="1"/>
</dbReference>
<dbReference type="AlphaFoldDB" id="A0A1M6LB06"/>
<evidence type="ECO:0000256" key="1">
    <source>
        <dbReference type="ARBA" id="ARBA00023002"/>
    </source>
</evidence>
<name>A0A1M6LB06_9ACTN</name>
<dbReference type="InterPro" id="IPR036291">
    <property type="entry name" value="NAD(P)-bd_dom_sf"/>
</dbReference>
<sequence>MRVSDGEVILVSGLPGAPDRERVRAAAPGAQVEFVDRLGERPDLLARAVVVAGSPGPEDLVRAGALEWVHSWAAGVDAALEGGLADHPAVLTSSVGNGAVPLAEHALLLMLMLDRDAPRWARAQREHRWDRFTHGELKGRTLGIIGLGNSGLDLAAKAQAFHMRVVGLRRRADLPAPGVDRVYAARDLHALLAESDFVVVTAPFTPATAGLIGDAEFAAMKDTAHIVSLSRGGIIDDDALLRALTGGRIAGAGLDAHGVEPLPHDSPFWDLPNVVVTPHNGATTEATRRRGVDIFVDNLERRTRGLALSNIVDKSAGY</sequence>
<evidence type="ECO:0000259" key="3">
    <source>
        <dbReference type="Pfam" id="PF02826"/>
    </source>
</evidence>
<dbReference type="PANTHER" id="PTHR43333">
    <property type="entry name" value="2-HACID_DH_C DOMAIN-CONTAINING PROTEIN"/>
    <property type="match status" value="1"/>
</dbReference>
<proteinExistence type="predicted"/>
<dbReference type="Proteomes" id="UP000184452">
    <property type="component" value="Unassembled WGS sequence"/>
</dbReference>
<dbReference type="STRING" id="758803.SAMN05421803_108147"/>
<dbReference type="SUPFAM" id="SSF52283">
    <property type="entry name" value="Formate/glycerate dehydrogenase catalytic domain-like"/>
    <property type="match status" value="1"/>
</dbReference>
<dbReference type="PANTHER" id="PTHR43333:SF1">
    <property type="entry name" value="D-ISOMER SPECIFIC 2-HYDROXYACID DEHYDROGENASE NAD-BINDING DOMAIN-CONTAINING PROTEIN"/>
    <property type="match status" value="1"/>
</dbReference>
<evidence type="ECO:0000256" key="2">
    <source>
        <dbReference type="ARBA" id="ARBA00023027"/>
    </source>
</evidence>
<dbReference type="OrthoDB" id="4324715at2"/>
<accession>A0A1M6LB06</accession>
<dbReference type="Pfam" id="PF02826">
    <property type="entry name" value="2-Hacid_dh_C"/>
    <property type="match status" value="1"/>
</dbReference>
<evidence type="ECO:0000313" key="4">
    <source>
        <dbReference type="EMBL" id="SHJ68391.1"/>
    </source>
</evidence>
<protein>
    <submittedName>
        <fullName evidence="4">Phosphoglycerate dehydrogenase</fullName>
    </submittedName>
</protein>
<dbReference type="InterPro" id="IPR006140">
    <property type="entry name" value="D-isomer_DH_NAD-bd"/>
</dbReference>
<dbReference type="Gene3D" id="3.40.50.720">
    <property type="entry name" value="NAD(P)-binding Rossmann-like Domain"/>
    <property type="match status" value="2"/>
</dbReference>
<dbReference type="GO" id="GO:0051287">
    <property type="term" value="F:NAD binding"/>
    <property type="evidence" value="ECO:0007669"/>
    <property type="project" value="InterPro"/>
</dbReference>
<feature type="domain" description="D-isomer specific 2-hydroxyacid dehydrogenase NAD-binding" evidence="3">
    <location>
        <begin position="108"/>
        <end position="281"/>
    </location>
</feature>
<dbReference type="SUPFAM" id="SSF51735">
    <property type="entry name" value="NAD(P)-binding Rossmann-fold domains"/>
    <property type="match status" value="1"/>
</dbReference>
<keyword evidence="1" id="KW-0560">Oxidoreductase</keyword>
<evidence type="ECO:0000313" key="5">
    <source>
        <dbReference type="Proteomes" id="UP000184452"/>
    </source>
</evidence>
<gene>
    <name evidence="4" type="ORF">SAMN05421803_108147</name>
</gene>
<organism evidence="4 5">
    <name type="scientific">Nocardiopsis flavescens</name>
    <dbReference type="NCBI Taxonomy" id="758803"/>
    <lineage>
        <taxon>Bacteria</taxon>
        <taxon>Bacillati</taxon>
        <taxon>Actinomycetota</taxon>
        <taxon>Actinomycetes</taxon>
        <taxon>Streptosporangiales</taxon>
        <taxon>Nocardiopsidaceae</taxon>
        <taxon>Nocardiopsis</taxon>
    </lineage>
</organism>